<dbReference type="OrthoDB" id="9796962at2"/>
<keyword evidence="2" id="KW-1185">Reference proteome</keyword>
<accession>D7DMW8</accession>
<dbReference type="KEGG" id="meh:M301_0523"/>
<proteinExistence type="predicted"/>
<dbReference type="Proteomes" id="UP000000383">
    <property type="component" value="Chromosome"/>
</dbReference>
<reference evidence="2" key="1">
    <citation type="submission" date="2010-05" db="EMBL/GenBank/DDBJ databases">
        <title>Complete sequence of Methylotenera sp. 301.</title>
        <authorList>
            <person name="Lucas S."/>
            <person name="Copeland A."/>
            <person name="Lapidus A."/>
            <person name="Cheng J.-F."/>
            <person name="Bruce D."/>
            <person name="Goodwin L."/>
            <person name="Pitluck S."/>
            <person name="Clum A."/>
            <person name="Land M."/>
            <person name="Hauser L."/>
            <person name="Kyrpides N."/>
            <person name="Ivanova N."/>
            <person name="Chistoservova L."/>
            <person name="Kalyuzhnaya M."/>
            <person name="Woyke T."/>
        </authorList>
    </citation>
    <scope>NUCLEOTIDE SEQUENCE [LARGE SCALE GENOMIC DNA]</scope>
    <source>
        <strain evidence="2">301</strain>
    </source>
</reference>
<reference evidence="1 2" key="2">
    <citation type="journal article" date="2011" name="J. Bacteriol.">
        <title>Genomes of three methylotrophs from a single niche uncover genetic and metabolic divergence of Methylophilaceae.</title>
        <authorList>
            <person name="Lapidus A."/>
            <person name="Clum A."/>
            <person name="Labutti K."/>
            <person name="Kaluzhnaya M.G."/>
            <person name="Lim S."/>
            <person name="Beck D.A."/>
            <person name="Glavina Del Rio T."/>
            <person name="Nolan M."/>
            <person name="Mavromatis K."/>
            <person name="Huntemann M."/>
            <person name="Lucas S."/>
            <person name="Lidstrom M.E."/>
            <person name="Ivanova N."/>
            <person name="Chistoserdova L."/>
        </authorList>
    </citation>
    <scope>NUCLEOTIDE SEQUENCE [LARGE SCALE GENOMIC DNA]</scope>
    <source>
        <strain evidence="1 2">301</strain>
    </source>
</reference>
<dbReference type="InterPro" id="IPR058248">
    <property type="entry name" value="Lxx211020-like"/>
</dbReference>
<dbReference type="RefSeq" id="WP_013147223.1">
    <property type="nucleotide sequence ID" value="NC_014207.1"/>
</dbReference>
<dbReference type="STRING" id="666681.M301_0523"/>
<sequence length="169" mass="18954" precursor="true">MLNTFYQYFVRLSLALILTLTGTQLYAKEIVAPKNLVSITDAWVRPTNPGQEVGAAYMTFLSKQDMTLVSIESNVTDSVEIHNMTMENGVMKMRMLENLALKAGEPYKLAPGGYHLMLFDLKKPLTVGEQVNFTLHFKSNSKIKTSKNTPNYKQTINVIVQAPPENATH</sequence>
<evidence type="ECO:0000313" key="1">
    <source>
        <dbReference type="EMBL" id="ADI28907.1"/>
    </source>
</evidence>
<dbReference type="SUPFAM" id="SSF110087">
    <property type="entry name" value="DR1885-like metal-binding protein"/>
    <property type="match status" value="1"/>
</dbReference>
<dbReference type="EMBL" id="CP002056">
    <property type="protein sequence ID" value="ADI28907.1"/>
    <property type="molecule type" value="Genomic_DNA"/>
</dbReference>
<evidence type="ECO:0000313" key="2">
    <source>
        <dbReference type="Proteomes" id="UP000000383"/>
    </source>
</evidence>
<organism evidence="1 2">
    <name type="scientific">Methylotenera versatilis (strain 301)</name>
    <dbReference type="NCBI Taxonomy" id="666681"/>
    <lineage>
        <taxon>Bacteria</taxon>
        <taxon>Pseudomonadati</taxon>
        <taxon>Pseudomonadota</taxon>
        <taxon>Betaproteobacteria</taxon>
        <taxon>Nitrosomonadales</taxon>
        <taxon>Methylophilaceae</taxon>
        <taxon>Methylotenera</taxon>
    </lineage>
</organism>
<dbReference type="InterPro" id="IPR036182">
    <property type="entry name" value="PCuAC_sf"/>
</dbReference>
<dbReference type="eggNOG" id="COG2847">
    <property type="taxonomic scope" value="Bacteria"/>
</dbReference>
<dbReference type="PANTHER" id="PTHR36302">
    <property type="entry name" value="BLR7088 PROTEIN"/>
    <property type="match status" value="1"/>
</dbReference>
<name>D7DMW8_METV0</name>
<dbReference type="Pfam" id="PF04314">
    <property type="entry name" value="PCuAC"/>
    <property type="match status" value="1"/>
</dbReference>
<dbReference type="HOGENOM" id="CLU_100939_1_3_4"/>
<gene>
    <name evidence="1" type="ordered locus">M301_0523</name>
</gene>
<protein>
    <recommendedName>
        <fullName evidence="3">Copper chaperone PCu(A)C</fullName>
    </recommendedName>
</protein>
<evidence type="ECO:0008006" key="3">
    <source>
        <dbReference type="Google" id="ProtNLM"/>
    </source>
</evidence>
<dbReference type="Gene3D" id="2.60.40.1890">
    <property type="entry name" value="PCu(A)C copper chaperone"/>
    <property type="match status" value="1"/>
</dbReference>
<dbReference type="AlphaFoldDB" id="D7DMW8"/>
<dbReference type="PANTHER" id="PTHR36302:SF1">
    <property type="entry name" value="COPPER CHAPERONE PCU(A)C"/>
    <property type="match status" value="1"/>
</dbReference>
<dbReference type="InterPro" id="IPR007410">
    <property type="entry name" value="LpqE-like"/>
</dbReference>